<evidence type="ECO:0000313" key="2">
    <source>
        <dbReference type="EMBL" id="OJJ32233.1"/>
    </source>
</evidence>
<reference evidence="3" key="1">
    <citation type="journal article" date="2017" name="Genome Biol.">
        <title>Comparative genomics reveals high biological diversity and specific adaptations in the industrially and medically important fungal genus Aspergillus.</title>
        <authorList>
            <person name="de Vries R.P."/>
            <person name="Riley R."/>
            <person name="Wiebenga A."/>
            <person name="Aguilar-Osorio G."/>
            <person name="Amillis S."/>
            <person name="Uchima C.A."/>
            <person name="Anderluh G."/>
            <person name="Asadollahi M."/>
            <person name="Askin M."/>
            <person name="Barry K."/>
            <person name="Battaglia E."/>
            <person name="Bayram O."/>
            <person name="Benocci T."/>
            <person name="Braus-Stromeyer S.A."/>
            <person name="Caldana C."/>
            <person name="Canovas D."/>
            <person name="Cerqueira G.C."/>
            <person name="Chen F."/>
            <person name="Chen W."/>
            <person name="Choi C."/>
            <person name="Clum A."/>
            <person name="Dos Santos R.A."/>
            <person name="Damasio A.R."/>
            <person name="Diallinas G."/>
            <person name="Emri T."/>
            <person name="Fekete E."/>
            <person name="Flipphi M."/>
            <person name="Freyberg S."/>
            <person name="Gallo A."/>
            <person name="Gournas C."/>
            <person name="Habgood R."/>
            <person name="Hainaut M."/>
            <person name="Harispe M.L."/>
            <person name="Henrissat B."/>
            <person name="Hilden K.S."/>
            <person name="Hope R."/>
            <person name="Hossain A."/>
            <person name="Karabika E."/>
            <person name="Karaffa L."/>
            <person name="Karanyi Z."/>
            <person name="Krasevec N."/>
            <person name="Kuo A."/>
            <person name="Kusch H."/>
            <person name="LaButti K."/>
            <person name="Lagendijk E.L."/>
            <person name="Lapidus A."/>
            <person name="Levasseur A."/>
            <person name="Lindquist E."/>
            <person name="Lipzen A."/>
            <person name="Logrieco A.F."/>
            <person name="MacCabe A."/>
            <person name="Maekelae M.R."/>
            <person name="Malavazi I."/>
            <person name="Melin P."/>
            <person name="Meyer V."/>
            <person name="Mielnichuk N."/>
            <person name="Miskei M."/>
            <person name="Molnar A.P."/>
            <person name="Mule G."/>
            <person name="Ngan C.Y."/>
            <person name="Orejas M."/>
            <person name="Orosz E."/>
            <person name="Ouedraogo J.P."/>
            <person name="Overkamp K.M."/>
            <person name="Park H.-S."/>
            <person name="Perrone G."/>
            <person name="Piumi F."/>
            <person name="Punt P.J."/>
            <person name="Ram A.F."/>
            <person name="Ramon A."/>
            <person name="Rauscher S."/>
            <person name="Record E."/>
            <person name="Riano-Pachon D.M."/>
            <person name="Robert V."/>
            <person name="Roehrig J."/>
            <person name="Ruller R."/>
            <person name="Salamov A."/>
            <person name="Salih N.S."/>
            <person name="Samson R.A."/>
            <person name="Sandor E."/>
            <person name="Sanguinetti M."/>
            <person name="Schuetze T."/>
            <person name="Sepcic K."/>
            <person name="Shelest E."/>
            <person name="Sherlock G."/>
            <person name="Sophianopoulou V."/>
            <person name="Squina F.M."/>
            <person name="Sun H."/>
            <person name="Susca A."/>
            <person name="Todd R.B."/>
            <person name="Tsang A."/>
            <person name="Unkles S.E."/>
            <person name="van de Wiele N."/>
            <person name="van Rossen-Uffink D."/>
            <person name="Oliveira J.V."/>
            <person name="Vesth T.C."/>
            <person name="Visser J."/>
            <person name="Yu J.-H."/>
            <person name="Zhou M."/>
            <person name="Andersen M.R."/>
            <person name="Archer D.B."/>
            <person name="Baker S.E."/>
            <person name="Benoit I."/>
            <person name="Brakhage A.A."/>
            <person name="Braus G.H."/>
            <person name="Fischer R."/>
            <person name="Frisvad J.C."/>
            <person name="Goldman G.H."/>
            <person name="Houbraken J."/>
            <person name="Oakley B."/>
            <person name="Pocsi I."/>
            <person name="Scazzocchio C."/>
            <person name="Seiboth B."/>
            <person name="vanKuyk P.A."/>
            <person name="Wortman J."/>
            <person name="Dyer P.S."/>
            <person name="Grigoriev I.V."/>
        </authorList>
    </citation>
    <scope>NUCLEOTIDE SEQUENCE [LARGE SCALE GENOMIC DNA]</scope>
    <source>
        <strain evidence="3">DTO 134E9</strain>
    </source>
</reference>
<accession>A0A1L9RBI3</accession>
<dbReference type="OrthoDB" id="4509931at2759"/>
<keyword evidence="3" id="KW-1185">Reference proteome</keyword>
<dbReference type="GeneID" id="63749356"/>
<evidence type="ECO:0000313" key="3">
    <source>
        <dbReference type="Proteomes" id="UP000184383"/>
    </source>
</evidence>
<dbReference type="EMBL" id="KV878215">
    <property type="protein sequence ID" value="OJJ32233.1"/>
    <property type="molecule type" value="Genomic_DNA"/>
</dbReference>
<protein>
    <submittedName>
        <fullName evidence="2">Uncharacterized protein</fullName>
    </submittedName>
</protein>
<organism evidence="2 3">
    <name type="scientific">Aspergillus wentii DTO 134E9</name>
    <dbReference type="NCBI Taxonomy" id="1073089"/>
    <lineage>
        <taxon>Eukaryota</taxon>
        <taxon>Fungi</taxon>
        <taxon>Dikarya</taxon>
        <taxon>Ascomycota</taxon>
        <taxon>Pezizomycotina</taxon>
        <taxon>Eurotiomycetes</taxon>
        <taxon>Eurotiomycetidae</taxon>
        <taxon>Eurotiales</taxon>
        <taxon>Aspergillaceae</taxon>
        <taxon>Aspergillus</taxon>
        <taxon>Aspergillus subgen. Cremei</taxon>
    </lineage>
</organism>
<dbReference type="RefSeq" id="XP_040685910.1">
    <property type="nucleotide sequence ID" value="XM_040833508.1"/>
</dbReference>
<evidence type="ECO:0000256" key="1">
    <source>
        <dbReference type="SAM" id="MobiDB-lite"/>
    </source>
</evidence>
<gene>
    <name evidence="2" type="ORF">ASPWEDRAFT_31161</name>
</gene>
<feature type="region of interest" description="Disordered" evidence="1">
    <location>
        <begin position="1"/>
        <end position="22"/>
    </location>
</feature>
<name>A0A1L9RBI3_ASPWE</name>
<proteinExistence type="predicted"/>
<dbReference type="Proteomes" id="UP000184383">
    <property type="component" value="Unassembled WGS sequence"/>
</dbReference>
<sequence>MADLNDAISSPTNAYHISPADQHESTTMQDTIAFIETKYYAHIHDGGTQFISLLNLPEDKYQAFEAKREEHTLPSMRVHYYPSHATAIMKLAGNTHETTSREIYSMIRDTFVSFQIRSNILQPRGASRQMMADGSSKEPDDCWIPRLTRSRDDFPSFVVELGEAIHQLRVSARMWIEDRNGMTRVVLLVSVDWMSQRIRMERWEGIDADGIRAQCVQEVIIDYANTTVENAPLFLPLWLMLDAPIQMIVAFDQDQLFLIPDSTLLHWAHDVFL</sequence>
<dbReference type="AlphaFoldDB" id="A0A1L9RBI3"/>
<dbReference type="VEuPathDB" id="FungiDB:ASPWEDRAFT_31161"/>